<gene>
    <name evidence="1" type="ORF">OCTVUL_1B004029</name>
</gene>
<protein>
    <submittedName>
        <fullName evidence="1">Uncharacterized protein</fullName>
    </submittedName>
</protein>
<organism evidence="1 2">
    <name type="scientific">Octopus vulgaris</name>
    <name type="common">Common octopus</name>
    <dbReference type="NCBI Taxonomy" id="6645"/>
    <lineage>
        <taxon>Eukaryota</taxon>
        <taxon>Metazoa</taxon>
        <taxon>Spiralia</taxon>
        <taxon>Lophotrochozoa</taxon>
        <taxon>Mollusca</taxon>
        <taxon>Cephalopoda</taxon>
        <taxon>Coleoidea</taxon>
        <taxon>Octopodiformes</taxon>
        <taxon>Octopoda</taxon>
        <taxon>Incirrata</taxon>
        <taxon>Octopodidae</taxon>
        <taxon>Octopus</taxon>
    </lineage>
</organism>
<dbReference type="AlphaFoldDB" id="A0AA36BKD7"/>
<sequence length="68" mass="7512">MFCGHDFVYLETSFEIDPNEGKTRNKVYGSVSKNIRKISNDAAAAVAAPATAFHNFWTNACFTPAVRI</sequence>
<dbReference type="Proteomes" id="UP001162480">
    <property type="component" value="Chromosome 17"/>
</dbReference>
<proteinExistence type="predicted"/>
<evidence type="ECO:0000313" key="2">
    <source>
        <dbReference type="Proteomes" id="UP001162480"/>
    </source>
</evidence>
<accession>A0AA36BKD7</accession>
<dbReference type="EMBL" id="OX597830">
    <property type="protein sequence ID" value="CAI9735071.1"/>
    <property type="molecule type" value="Genomic_DNA"/>
</dbReference>
<evidence type="ECO:0000313" key="1">
    <source>
        <dbReference type="EMBL" id="CAI9735071.1"/>
    </source>
</evidence>
<name>A0AA36BKD7_OCTVU</name>
<reference evidence="1" key="1">
    <citation type="submission" date="2023-08" db="EMBL/GenBank/DDBJ databases">
        <authorList>
            <person name="Alioto T."/>
            <person name="Alioto T."/>
            <person name="Gomez Garrido J."/>
        </authorList>
    </citation>
    <scope>NUCLEOTIDE SEQUENCE</scope>
</reference>
<keyword evidence="2" id="KW-1185">Reference proteome</keyword>